<feature type="region of interest" description="Disordered" evidence="1">
    <location>
        <begin position="1"/>
        <end position="22"/>
    </location>
</feature>
<comment type="caution">
    <text evidence="2">The sequence shown here is derived from an EMBL/GenBank/DDBJ whole genome shotgun (WGS) entry which is preliminary data.</text>
</comment>
<evidence type="ECO:0000256" key="1">
    <source>
        <dbReference type="SAM" id="MobiDB-lite"/>
    </source>
</evidence>
<gene>
    <name evidence="2" type="ORF">A8E72_16790</name>
</gene>
<evidence type="ECO:0000313" key="3">
    <source>
        <dbReference type="Proteomes" id="UP000188543"/>
    </source>
</evidence>
<organism evidence="2 3">
    <name type="scientific">Burkholderia cenocepacia</name>
    <dbReference type="NCBI Taxonomy" id="95486"/>
    <lineage>
        <taxon>Bacteria</taxon>
        <taxon>Pseudomonadati</taxon>
        <taxon>Pseudomonadota</taxon>
        <taxon>Betaproteobacteria</taxon>
        <taxon>Burkholderiales</taxon>
        <taxon>Burkholderiaceae</taxon>
        <taxon>Burkholderia</taxon>
        <taxon>Burkholderia cepacia complex</taxon>
    </lineage>
</organism>
<reference evidence="2 3" key="1">
    <citation type="submission" date="2016-08" db="EMBL/GenBank/DDBJ databases">
        <authorList>
            <person name="Seilhamer J.J."/>
        </authorList>
    </citation>
    <scope>NUCLEOTIDE SEQUENCE [LARGE SCALE GENOMIC DNA]</scope>
    <source>
        <strain evidence="2 3">VC14762</strain>
    </source>
</reference>
<dbReference type="AlphaFoldDB" id="A0A1V2W3T1"/>
<protein>
    <submittedName>
        <fullName evidence="2">Uncharacterized protein</fullName>
    </submittedName>
</protein>
<proteinExistence type="predicted"/>
<evidence type="ECO:0000313" key="2">
    <source>
        <dbReference type="EMBL" id="ONU85052.1"/>
    </source>
</evidence>
<dbReference type="OrthoDB" id="7031433at2"/>
<dbReference type="RefSeq" id="WP_048986654.1">
    <property type="nucleotide sequence ID" value="NZ_CADETK010000010.1"/>
</dbReference>
<dbReference type="Proteomes" id="UP000188543">
    <property type="component" value="Unassembled WGS sequence"/>
</dbReference>
<sequence length="91" mass="10188">MDSTNNRIYRETPAVDDGGPAFPVDDPFALEPRDVAEMKRLASGMSLRDYFAAKAMRPLTLSMKSARDEEMRSMAREAYAIADAMLRARKA</sequence>
<name>A0A1V2W3T1_9BURK</name>
<accession>A0A1V2W3T1</accession>
<dbReference type="EMBL" id="MUTJ01000053">
    <property type="protein sequence ID" value="ONU85052.1"/>
    <property type="molecule type" value="Genomic_DNA"/>
</dbReference>